<evidence type="ECO:0000256" key="2">
    <source>
        <dbReference type="ARBA" id="ARBA00022989"/>
    </source>
</evidence>
<reference evidence="4 5" key="1">
    <citation type="submission" date="2018-05" db="EMBL/GenBank/DDBJ databases">
        <title>Genomic Encyclopedia of Type Strains, Phase IV (KMG-IV): sequencing the most valuable type-strain genomes for metagenomic binning, comparative biology and taxonomic classification.</title>
        <authorList>
            <person name="Goeker M."/>
        </authorList>
    </citation>
    <scope>NUCLEOTIDE SEQUENCE [LARGE SCALE GENOMIC DNA]</scope>
    <source>
        <strain evidence="4 5">JC118</strain>
    </source>
</reference>
<evidence type="ECO:0000256" key="3">
    <source>
        <dbReference type="SAM" id="Phobius"/>
    </source>
</evidence>
<keyword evidence="3" id="KW-0472">Membrane</keyword>
<evidence type="ECO:0000313" key="5">
    <source>
        <dbReference type="Proteomes" id="UP000247612"/>
    </source>
</evidence>
<feature type="transmembrane region" description="Helical" evidence="3">
    <location>
        <begin position="6"/>
        <end position="28"/>
    </location>
</feature>
<dbReference type="PANTHER" id="PTHR37815">
    <property type="entry name" value="UPF0397 PROTEIN BC_2624-RELATED"/>
    <property type="match status" value="1"/>
</dbReference>
<dbReference type="Pfam" id="PF07155">
    <property type="entry name" value="ECF-ribofla_trS"/>
    <property type="match status" value="1"/>
</dbReference>
<proteinExistence type="predicted"/>
<dbReference type="InterPro" id="IPR009825">
    <property type="entry name" value="ECF_substrate-spec-like"/>
</dbReference>
<dbReference type="EMBL" id="QJKH01000010">
    <property type="protein sequence ID" value="PXX77521.1"/>
    <property type="molecule type" value="Genomic_DNA"/>
</dbReference>
<dbReference type="OrthoDB" id="411368at2"/>
<evidence type="ECO:0000313" key="4">
    <source>
        <dbReference type="EMBL" id="PXX77521.1"/>
    </source>
</evidence>
<dbReference type="RefSeq" id="WP_022937656.1">
    <property type="nucleotide sequence ID" value="NZ_CABKRQ010000003.1"/>
</dbReference>
<dbReference type="PANTHER" id="PTHR37815:SF3">
    <property type="entry name" value="UPF0397 PROTEIN SPR0429"/>
    <property type="match status" value="1"/>
</dbReference>
<organism evidence="4 5">
    <name type="scientific">Dielma fastidiosa</name>
    <dbReference type="NCBI Taxonomy" id="1034346"/>
    <lineage>
        <taxon>Bacteria</taxon>
        <taxon>Bacillati</taxon>
        <taxon>Bacillota</taxon>
        <taxon>Erysipelotrichia</taxon>
        <taxon>Erysipelotrichales</taxon>
        <taxon>Erysipelotrichaceae</taxon>
        <taxon>Dielma</taxon>
    </lineage>
</organism>
<keyword evidence="1 3" id="KW-0812">Transmembrane</keyword>
<keyword evidence="2 3" id="KW-1133">Transmembrane helix</keyword>
<feature type="transmembrane region" description="Helical" evidence="3">
    <location>
        <begin position="73"/>
        <end position="92"/>
    </location>
</feature>
<name>A0A318KI46_9FIRM</name>
<evidence type="ECO:0000256" key="1">
    <source>
        <dbReference type="ARBA" id="ARBA00022692"/>
    </source>
</evidence>
<keyword evidence="5" id="KW-1185">Reference proteome</keyword>
<dbReference type="GO" id="GO:0016020">
    <property type="term" value="C:membrane"/>
    <property type="evidence" value="ECO:0007669"/>
    <property type="project" value="InterPro"/>
</dbReference>
<feature type="transmembrane region" description="Helical" evidence="3">
    <location>
        <begin position="127"/>
        <end position="148"/>
    </location>
</feature>
<sequence length="164" mass="17663">MKLKEIVFGAFGIAAIFILTAFISLPVANLGYINIGDAMIMLFASVLESSPLAFLISGIASCLSDIYLGFPQYAIFTFIIKGLEGLLVSLLARRFKKKLPAFVCGAIIVVAGYALTDVFLTMQWASAFASIGMNFVQVAVSCTLAMALSKPFAKISDKFLQVIR</sequence>
<gene>
    <name evidence="4" type="ORF">DES51_11070</name>
</gene>
<dbReference type="STRING" id="1034346.GCA_000313565_01349"/>
<comment type="caution">
    <text evidence="4">The sequence shown here is derived from an EMBL/GenBank/DDBJ whole genome shotgun (WGS) entry which is preliminary data.</text>
</comment>
<accession>A0A318KI46</accession>
<dbReference type="AlphaFoldDB" id="A0A318KI46"/>
<dbReference type="Proteomes" id="UP000247612">
    <property type="component" value="Unassembled WGS sequence"/>
</dbReference>
<dbReference type="Gene3D" id="1.10.1760.20">
    <property type="match status" value="1"/>
</dbReference>
<protein>
    <submittedName>
        <fullName evidence="4">Putative membrane protein</fullName>
    </submittedName>
</protein>
<feature type="transmembrane region" description="Helical" evidence="3">
    <location>
        <begin position="40"/>
        <end position="61"/>
    </location>
</feature>
<feature type="transmembrane region" description="Helical" evidence="3">
    <location>
        <begin position="99"/>
        <end position="115"/>
    </location>
</feature>